<feature type="signal peptide" evidence="3">
    <location>
        <begin position="1"/>
        <end position="28"/>
    </location>
</feature>
<feature type="compositionally biased region" description="Basic residues" evidence="1">
    <location>
        <begin position="182"/>
        <end position="192"/>
    </location>
</feature>
<keyword evidence="2" id="KW-0472">Membrane</keyword>
<evidence type="ECO:0000256" key="3">
    <source>
        <dbReference type="SAM" id="SignalP"/>
    </source>
</evidence>
<reference evidence="5" key="1">
    <citation type="submission" date="2016-05" db="EMBL/GenBank/DDBJ databases">
        <authorList>
            <person name="Lavstsen T."/>
            <person name="Jespersen J.S."/>
        </authorList>
    </citation>
    <scope>NUCLEOTIDE SEQUENCE [LARGE SCALE GENOMIC DNA]</scope>
</reference>
<dbReference type="OrthoDB" id="385410at2759"/>
<evidence type="ECO:0000313" key="7">
    <source>
        <dbReference type="Proteomes" id="UP000182142"/>
    </source>
</evidence>
<protein>
    <submittedName>
        <fullName evidence="5">Uncharacterized protein</fullName>
    </submittedName>
</protein>
<evidence type="ECO:0000256" key="2">
    <source>
        <dbReference type="SAM" id="Phobius"/>
    </source>
</evidence>
<organism evidence="5 7">
    <name type="scientific">Plasmodium knowlesi (strain H)</name>
    <dbReference type="NCBI Taxonomy" id="5851"/>
    <lineage>
        <taxon>Eukaryota</taxon>
        <taxon>Sar</taxon>
        <taxon>Alveolata</taxon>
        <taxon>Apicomplexa</taxon>
        <taxon>Aconoidasida</taxon>
        <taxon>Haemosporida</taxon>
        <taxon>Plasmodiidae</taxon>
        <taxon>Plasmodium</taxon>
        <taxon>Plasmodium (Plasmodium)</taxon>
    </lineage>
</organism>
<keyword evidence="2" id="KW-1133">Transmembrane helix</keyword>
<sequence>MSHLLFSKFFLCTLLLCVVLNLYESTSSSVCSDHRINQDVLTNKCGQTWKERISSPSQNKNLPYSTEVEQQNGVLQYGNQRYADPKYICEQNSVKGTLAPNGDVNRVVSNELDNATKLRNIYSYSGNSIEEDVRTNNVQENKPPQQPEQPQQRSASSSSTPPKQAVRSPLQLLQQPPQLLQQRKKQSQKHAAQRSTSTAAPPVDTSEGGENPIPSILNELKETLLIRPQVIETKLKNLEQALLDKKLITESKLNEVKKVLSDSELIGKTKKKRNVWKVLKENFLSNPSIRELMLKELEDILLGNELNTEYILKILNKNKFSNRLAYLPLLNIFGRFIISKKLMEESKLKELKGVLLNDKPITESQLHELKVLLVDILYNISNTNNNVKSEKTDDHDDHKVRGVPREIDAYYFSERFDSTIHVDERYPDHHLLQNVHSFKNRNEFPRTESFNGDPFVRRANLKRRENLSLAEDRSRRNIKKDSIYRKNVSQKADLIRKNELLKKKFLSQADLVRTSILKRDNTIFLPQYNDPIDDNPSIDRREILQKNELIKKIPIKLEITPKDQLPEKDVAEKVHLNVPSKDPLPKKDVAEKVHVNIPPKDPLPKKDVAEKVHVNIPLKDPLPKKDVADKGDKNKIEQITKKKQWTIEIHMSEKRKSDEIITNIKKEKKTTTISTHMCEKTKKGELMDDILASKNEDERIEKEKVASRKKFIVDVHLQKKEKKGKPVIKKKKWMIKAIMKNIVPKKELEVLEELPGSRVIDVNVQDPLCPQTQEAIFESILANPLKKPSKRKRRIRLLRKLAIYGIVPTLAIGAIIGFTIGYIHVAPIDVFLDSAAVGLKRTADLVVEGAPEVVVEFGMCALETTNSALSTFLEGGSLLGALLSVAECTKNAVAGTVSVVANSALEGAAAAASYGTLYGILQIMFPSLIAVGILVLIYILFLYLDERSKMEWFHRYRKKFIKKLKRKYNEFTMSRQRRTRRWYRKFLSGMDK</sequence>
<proteinExistence type="predicted"/>
<feature type="region of interest" description="Disordered" evidence="1">
    <location>
        <begin position="129"/>
        <end position="214"/>
    </location>
</feature>
<keyword evidence="2" id="KW-0812">Transmembrane</keyword>
<gene>
    <name evidence="4" type="ORF">PKNA1_C2_0700100</name>
    <name evidence="5" type="ORF">PKNA1_H1_0700100</name>
</gene>
<feature type="compositionally biased region" description="Low complexity" evidence="1">
    <location>
        <begin position="148"/>
        <end position="181"/>
    </location>
</feature>
<evidence type="ECO:0000313" key="6">
    <source>
        <dbReference type="Proteomes" id="UP000182128"/>
    </source>
</evidence>
<dbReference type="Proteomes" id="UP000182142">
    <property type="component" value="Unassembled WGS sequence"/>
</dbReference>
<evidence type="ECO:0000313" key="4">
    <source>
        <dbReference type="EMBL" id="SBO23436.1"/>
    </source>
</evidence>
<dbReference type="AlphaFoldDB" id="A0A1A7VSV2"/>
<feature type="transmembrane region" description="Helical" evidence="2">
    <location>
        <begin position="923"/>
        <end position="944"/>
    </location>
</feature>
<evidence type="ECO:0000313" key="5">
    <source>
        <dbReference type="EMBL" id="SBO24748.1"/>
    </source>
</evidence>
<dbReference type="Proteomes" id="UP000182128">
    <property type="component" value="Unassembled WGS sequence"/>
</dbReference>
<dbReference type="EMBL" id="CWHQ02000007">
    <property type="protein sequence ID" value="SBO23436.1"/>
    <property type="molecule type" value="Genomic_DNA"/>
</dbReference>
<reference evidence="6 7" key="2">
    <citation type="submission" date="2016-05" db="EMBL/GenBank/DDBJ databases">
        <authorList>
            <person name="Sharaf H."/>
        </authorList>
    </citation>
    <scope>NUCLEOTIDE SEQUENCE [LARGE SCALE GENOMIC DNA]</scope>
    <source>
        <strain evidence="6 7">H</strain>
    </source>
</reference>
<dbReference type="VEuPathDB" id="PlasmoDB:PKNH_0700100"/>
<keyword evidence="3" id="KW-0732">Signal</keyword>
<feature type="transmembrane region" description="Helical" evidence="2">
    <location>
        <begin position="801"/>
        <end position="823"/>
    </location>
</feature>
<name>A0A1A7VSV2_PLAKH</name>
<feature type="chain" id="PRO_5036015675" evidence="3">
    <location>
        <begin position="29"/>
        <end position="992"/>
    </location>
</feature>
<accession>A0A1A7VSV2</accession>
<evidence type="ECO:0000256" key="1">
    <source>
        <dbReference type="SAM" id="MobiDB-lite"/>
    </source>
</evidence>
<dbReference type="EMBL" id="CWHR02000006">
    <property type="protein sequence ID" value="SBO24748.1"/>
    <property type="molecule type" value="Genomic_DNA"/>
</dbReference>